<dbReference type="PANTHER" id="PTHR12399:SF0">
    <property type="entry name" value="EUKARYOTIC TRANSLATION INITIATION FACTOR 3 SUBUNIT D"/>
    <property type="match status" value="1"/>
</dbReference>
<keyword evidence="7" id="KW-1185">Reference proteome</keyword>
<evidence type="ECO:0000256" key="4">
    <source>
        <dbReference type="ARBA" id="ARBA00022917"/>
    </source>
</evidence>
<dbReference type="InterPro" id="IPR007783">
    <property type="entry name" value="eIF3d"/>
</dbReference>
<dbReference type="PANTHER" id="PTHR12399">
    <property type="entry name" value="EUKARYOTIC TRANSLATION INITIATION FACTOR 3 SUBUNIT 7"/>
    <property type="match status" value="1"/>
</dbReference>
<feature type="region of interest" description="Disordered" evidence="5">
    <location>
        <begin position="113"/>
        <end position="188"/>
    </location>
</feature>
<keyword evidence="1" id="KW-0963">Cytoplasm</keyword>
<feature type="compositionally biased region" description="Low complexity" evidence="5">
    <location>
        <begin position="113"/>
        <end position="124"/>
    </location>
</feature>
<dbReference type="GO" id="GO:0003723">
    <property type="term" value="F:RNA binding"/>
    <property type="evidence" value="ECO:0007669"/>
    <property type="project" value="UniProtKB-KW"/>
</dbReference>
<evidence type="ECO:0000313" key="7">
    <source>
        <dbReference type="Proteomes" id="UP000274822"/>
    </source>
</evidence>
<feature type="region of interest" description="Disordered" evidence="5">
    <location>
        <begin position="1"/>
        <end position="20"/>
    </location>
</feature>
<evidence type="ECO:0000256" key="3">
    <source>
        <dbReference type="ARBA" id="ARBA00022884"/>
    </source>
</evidence>
<accession>A0A433Q5E2</accession>
<feature type="region of interest" description="Disordered" evidence="5">
    <location>
        <begin position="50"/>
        <end position="83"/>
    </location>
</feature>
<dbReference type="Pfam" id="PF05091">
    <property type="entry name" value="eIF-3_zeta"/>
    <property type="match status" value="1"/>
</dbReference>
<dbReference type="GO" id="GO:0005852">
    <property type="term" value="C:eukaryotic translation initiation factor 3 complex"/>
    <property type="evidence" value="ECO:0007669"/>
    <property type="project" value="InterPro"/>
</dbReference>
<keyword evidence="4" id="KW-0648">Protein biosynthesis</keyword>
<evidence type="ECO:0000256" key="1">
    <source>
        <dbReference type="ARBA" id="ARBA00022490"/>
    </source>
</evidence>
<name>A0A433Q5E2_9FUNG</name>
<feature type="compositionally biased region" description="Gly residues" evidence="5">
    <location>
        <begin position="125"/>
        <end position="152"/>
    </location>
</feature>
<gene>
    <name evidence="6" type="ORF">BC938DRAFT_472762</name>
</gene>
<evidence type="ECO:0000256" key="5">
    <source>
        <dbReference type="SAM" id="MobiDB-lite"/>
    </source>
</evidence>
<keyword evidence="2 6" id="KW-0396">Initiation factor</keyword>
<proteinExistence type="predicted"/>
<keyword evidence="3" id="KW-0694">RNA-binding</keyword>
<reference evidence="6 7" key="1">
    <citation type="journal article" date="2018" name="New Phytol.">
        <title>Phylogenomics of Endogonaceae and evolution of mycorrhizas within Mucoromycota.</title>
        <authorList>
            <person name="Chang Y."/>
            <person name="Desiro A."/>
            <person name="Na H."/>
            <person name="Sandor L."/>
            <person name="Lipzen A."/>
            <person name="Clum A."/>
            <person name="Barry K."/>
            <person name="Grigoriev I.V."/>
            <person name="Martin F.M."/>
            <person name="Stajich J.E."/>
            <person name="Smith M.E."/>
            <person name="Bonito G."/>
            <person name="Spatafora J.W."/>
        </authorList>
    </citation>
    <scope>NUCLEOTIDE SEQUENCE [LARGE SCALE GENOMIC DNA]</scope>
    <source>
        <strain evidence="6 7">AD002</strain>
    </source>
</reference>
<evidence type="ECO:0000256" key="2">
    <source>
        <dbReference type="ARBA" id="ARBA00022540"/>
    </source>
</evidence>
<comment type="caution">
    <text evidence="6">The sequence shown here is derived from an EMBL/GenBank/DDBJ whole genome shotgun (WGS) entry which is preliminary data.</text>
</comment>
<dbReference type="EMBL" id="RBNJ01014276">
    <property type="protein sequence ID" value="RUS24999.1"/>
    <property type="molecule type" value="Genomic_DNA"/>
</dbReference>
<dbReference type="GO" id="GO:0003743">
    <property type="term" value="F:translation initiation factor activity"/>
    <property type="evidence" value="ECO:0007669"/>
    <property type="project" value="UniProtKB-KW"/>
</dbReference>
<sequence length="188" mass="20421">MADETPRFSLPTIFDNDLGWGPASNVLPEQFRDIPYAPYSKADKLGRIADWSLPDQNKDGQRDQNVGGRGSGRQGYNRYNRDQYQAYGSGVSSAFAYTHNEDEASFSVVDNRSAAAKKSSSFRGGASGRGNRGGQRGGAQGYGRGGGQGGQSYGRQGLQAMRDNFRGGRGGRGGNQGRRRFGWKDYDK</sequence>
<feature type="compositionally biased region" description="Gly residues" evidence="5">
    <location>
        <begin position="167"/>
        <end position="176"/>
    </location>
</feature>
<evidence type="ECO:0000313" key="6">
    <source>
        <dbReference type="EMBL" id="RUS24999.1"/>
    </source>
</evidence>
<dbReference type="AlphaFoldDB" id="A0A433Q5E2"/>
<feature type="non-terminal residue" evidence="6">
    <location>
        <position position="188"/>
    </location>
</feature>
<organism evidence="6 7">
    <name type="scientific">Jimgerdemannia flammicorona</name>
    <dbReference type="NCBI Taxonomy" id="994334"/>
    <lineage>
        <taxon>Eukaryota</taxon>
        <taxon>Fungi</taxon>
        <taxon>Fungi incertae sedis</taxon>
        <taxon>Mucoromycota</taxon>
        <taxon>Mucoromycotina</taxon>
        <taxon>Endogonomycetes</taxon>
        <taxon>Endogonales</taxon>
        <taxon>Endogonaceae</taxon>
        <taxon>Jimgerdemannia</taxon>
    </lineage>
</organism>
<protein>
    <submittedName>
        <fullName evidence="6">Eukaryotic translation initiation factor 3 subunit D</fullName>
    </submittedName>
</protein>
<dbReference type="Proteomes" id="UP000274822">
    <property type="component" value="Unassembled WGS sequence"/>
</dbReference>